<evidence type="ECO:0000313" key="2">
    <source>
        <dbReference type="EMBL" id="ANV80130.1"/>
    </source>
</evidence>
<dbReference type="GO" id="GO:0016020">
    <property type="term" value="C:membrane"/>
    <property type="evidence" value="ECO:0007669"/>
    <property type="project" value="TreeGrafter"/>
</dbReference>
<reference evidence="2" key="1">
    <citation type="submission" date="2014-11" db="EMBL/GenBank/DDBJ databases">
        <authorList>
            <person name="Zhu J."/>
            <person name="Qi W."/>
            <person name="Song R."/>
        </authorList>
    </citation>
    <scope>NUCLEOTIDE SEQUENCE</scope>
</reference>
<proteinExistence type="predicted"/>
<dbReference type="Gene3D" id="3.40.50.1820">
    <property type="entry name" value="alpha/beta hydrolase"/>
    <property type="match status" value="1"/>
</dbReference>
<dbReference type="PANTHER" id="PTHR43798:SF33">
    <property type="entry name" value="HYDROLASE, PUTATIVE (AFU_ORTHOLOGUE AFUA_2G14860)-RELATED"/>
    <property type="match status" value="1"/>
</dbReference>
<dbReference type="AlphaFoldDB" id="A0A1B1TCW7"/>
<sequence>MAISLTIISLISIVIISTNELTTTFLIVISAFGFYNSILEAYVALTFISPGKRKVSLGGENWEQLRLQHEGPEIVIVKNKNFKSGPLMLIIHGWRSSSSSMLGRAELYLKRGFNVIIMELPGHGSAEGVSKWNAGVSVRNLIHLFKNLDDVCDVSLIPEIYFHGHSMGGFVFLRFTRESSKMKHNPLIKGYILESPLTCYSQIFEESCRMLRVPKFLKPLFWKRLKYHFNMINPGFEKISDTDDVDVPIWGLPDKPTLIVQAANDERLGLIHHERLVESFNNSDRPELLTNIVLEDLTHAGARNSNSRNDAISNWLDSN</sequence>
<dbReference type="SUPFAM" id="SSF53474">
    <property type="entry name" value="alpha/beta-Hydrolases"/>
    <property type="match status" value="1"/>
</dbReference>
<reference evidence="2" key="2">
    <citation type="journal article" date="2015" name="ISME J.">
        <title>A new class of marine Euryarchaeota group II from the Mediterranean deep chlorophyll maximum.</title>
        <authorList>
            <person name="Martin-Cuadrado A.B."/>
            <person name="Garcia-Heredia I."/>
            <person name="Molto A.G."/>
            <person name="Lopez-Ubeda R."/>
            <person name="Kimes N."/>
            <person name="Lopez-Garcia P."/>
            <person name="Moreira D."/>
            <person name="Rodriguez-Valera F."/>
        </authorList>
    </citation>
    <scope>NUCLEOTIDE SEQUENCE</scope>
</reference>
<evidence type="ECO:0000259" key="1">
    <source>
        <dbReference type="Pfam" id="PF12697"/>
    </source>
</evidence>
<dbReference type="Pfam" id="PF12697">
    <property type="entry name" value="Abhydrolase_6"/>
    <property type="match status" value="1"/>
</dbReference>
<name>A0A1B1TCW7_9ARCH</name>
<dbReference type="InterPro" id="IPR000073">
    <property type="entry name" value="AB_hydrolase_1"/>
</dbReference>
<accession>A0A1B1TCW7</accession>
<dbReference type="PANTHER" id="PTHR43798">
    <property type="entry name" value="MONOACYLGLYCEROL LIPASE"/>
    <property type="match status" value="1"/>
</dbReference>
<feature type="domain" description="AB hydrolase-1" evidence="1">
    <location>
        <begin position="89"/>
        <end position="215"/>
    </location>
</feature>
<dbReference type="InterPro" id="IPR029058">
    <property type="entry name" value="AB_hydrolase_fold"/>
</dbReference>
<dbReference type="EMBL" id="KP211874">
    <property type="protein sequence ID" value="ANV80130.1"/>
    <property type="molecule type" value="Genomic_DNA"/>
</dbReference>
<protein>
    <recommendedName>
        <fullName evidence="1">AB hydrolase-1 domain-containing protein</fullName>
    </recommendedName>
</protein>
<dbReference type="InterPro" id="IPR050266">
    <property type="entry name" value="AB_hydrolase_sf"/>
</dbReference>
<organism evidence="2">
    <name type="scientific">uncultured Poseidoniia archaeon</name>
    <dbReference type="NCBI Taxonomy" id="1697135"/>
    <lineage>
        <taxon>Archaea</taxon>
        <taxon>Methanobacteriati</taxon>
        <taxon>Thermoplasmatota</taxon>
        <taxon>Candidatus Poseidoniia</taxon>
        <taxon>environmental samples</taxon>
    </lineage>
</organism>